<dbReference type="EMBL" id="JAIFTH010001819">
    <property type="protein sequence ID" value="KAG9508450.1"/>
    <property type="molecule type" value="Genomic_DNA"/>
</dbReference>
<dbReference type="PANTHER" id="PTHR45922">
    <property type="entry name" value="CLEAVAGE AND POLYADENYLATION SPECIFICITY FACTOR SUBUNIT 2"/>
    <property type="match status" value="1"/>
</dbReference>
<gene>
    <name evidence="3" type="primary">Cpsf2</name>
    <name evidence="3" type="ORF">GZH46_03054</name>
</gene>
<evidence type="ECO:0000313" key="3">
    <source>
        <dbReference type="EMBL" id="KAG9508450.1"/>
    </source>
</evidence>
<proteinExistence type="inferred from homology"/>
<reference evidence="3 4" key="1">
    <citation type="submission" date="2020-10" db="EMBL/GenBank/DDBJ databases">
        <authorList>
            <person name="Klimov P.B."/>
            <person name="Dyachkov S.M."/>
            <person name="Chetverikov P.E."/>
        </authorList>
    </citation>
    <scope>NUCLEOTIDE SEQUENCE [LARGE SCALE GENOMIC DNA]</scope>
    <source>
        <strain evidence="3">BMOC 18-1129-001#AD2665</strain>
        <tissue evidence="3">Entire mites</tissue>
    </source>
</reference>
<dbReference type="Pfam" id="PF16661">
    <property type="entry name" value="Lactamase_B_6"/>
    <property type="match status" value="1"/>
</dbReference>
<dbReference type="InterPro" id="IPR001279">
    <property type="entry name" value="Metallo-B-lactamas"/>
</dbReference>
<dbReference type="Proteomes" id="UP000825002">
    <property type="component" value="Unassembled WGS sequence"/>
</dbReference>
<dbReference type="SUPFAM" id="SSF56281">
    <property type="entry name" value="Metallo-hydrolase/oxidoreductase"/>
    <property type="match status" value="1"/>
</dbReference>
<dbReference type="InterPro" id="IPR027075">
    <property type="entry name" value="CPSF2"/>
</dbReference>
<evidence type="ECO:0000313" key="4">
    <source>
        <dbReference type="Proteomes" id="UP000825002"/>
    </source>
</evidence>
<dbReference type="InterPro" id="IPR036866">
    <property type="entry name" value="RibonucZ/Hydroxyglut_hydro"/>
</dbReference>
<feature type="non-terminal residue" evidence="3">
    <location>
        <position position="1"/>
    </location>
</feature>
<sequence length="203" mass="22909">MGRMFMTDLLKSRLNGEDFTLFNQEDINKAFEDIRHLSYNQSMQLSGNGHGLSITPLQAGHMVGSTIWKIVKDNDEDIIYAVDYNHKKEHLNGCALDTLSRPSLVITDAYNALNRQVRMKERDQRLMNCIIDTLCGGGNILIACDTAGRVLELAYMLDYVWRKQESGLSAYSLALVSNVASNMIEVAKSTIEWVSEKIQRMLA</sequence>
<keyword evidence="1" id="KW-0539">Nucleus</keyword>
<name>A0ABQ7S4W1_9ACAR</name>
<accession>A0ABQ7S4W1</accession>
<keyword evidence="1" id="KW-0507">mRNA processing</keyword>
<keyword evidence="1" id="KW-0694">RNA-binding</keyword>
<organism evidence="3 4">
    <name type="scientific">Fragariocoptes setiger</name>
    <dbReference type="NCBI Taxonomy" id="1670756"/>
    <lineage>
        <taxon>Eukaryota</taxon>
        <taxon>Metazoa</taxon>
        <taxon>Ecdysozoa</taxon>
        <taxon>Arthropoda</taxon>
        <taxon>Chelicerata</taxon>
        <taxon>Arachnida</taxon>
        <taxon>Acari</taxon>
        <taxon>Acariformes</taxon>
        <taxon>Trombidiformes</taxon>
        <taxon>Prostigmata</taxon>
        <taxon>Eupodina</taxon>
        <taxon>Eriophyoidea</taxon>
        <taxon>Phytoptidae</taxon>
        <taxon>Fragariocoptes</taxon>
    </lineage>
</organism>
<evidence type="ECO:0000259" key="2">
    <source>
        <dbReference type="Pfam" id="PF16661"/>
    </source>
</evidence>
<comment type="caution">
    <text evidence="3">The sequence shown here is derived from an EMBL/GenBank/DDBJ whole genome shotgun (WGS) entry which is preliminary data.</text>
</comment>
<keyword evidence="4" id="KW-1185">Reference proteome</keyword>
<dbReference type="Gene3D" id="3.60.15.10">
    <property type="entry name" value="Ribonuclease Z/Hydroxyacylglutathione hydrolase-like"/>
    <property type="match status" value="1"/>
</dbReference>
<comment type="subcellular location">
    <subcellularLocation>
        <location evidence="1">Nucleus</location>
    </subcellularLocation>
</comment>
<feature type="domain" description="Metallo-beta-lactamase" evidence="2">
    <location>
        <begin position="1"/>
        <end position="105"/>
    </location>
</feature>
<evidence type="ECO:0000256" key="1">
    <source>
        <dbReference type="RuleBase" id="RU365006"/>
    </source>
</evidence>
<protein>
    <recommendedName>
        <fullName evidence="1">Cleavage and polyadenylation specificity factor subunit 2</fullName>
    </recommendedName>
    <alternativeName>
        <fullName evidence="1">Cleavage and polyadenylation specificity factor 100 kDa subunit</fullName>
    </alternativeName>
</protein>
<comment type="similarity">
    <text evidence="1">Belongs to the metallo-beta-lactamase superfamily. RNA-metabolizing metallo-beta-lactamase-like family. CPSF2/YSH1 subfamily.</text>
</comment>
<dbReference type="PANTHER" id="PTHR45922:SF1">
    <property type="entry name" value="CLEAVAGE AND POLYADENYLATION SPECIFICITY FACTOR SUBUNIT 2"/>
    <property type="match status" value="1"/>
</dbReference>